<evidence type="ECO:0000256" key="1">
    <source>
        <dbReference type="SAM" id="MobiDB-lite"/>
    </source>
</evidence>
<evidence type="ECO:0000259" key="2">
    <source>
        <dbReference type="Pfam" id="PF03478"/>
    </source>
</evidence>
<accession>A0A9R0ZIX0</accession>
<sequence>MVRRGADAFTDQLEDSHCHTANSRVPGGDNDMSPVPLDPSLAPLLLFDRGGGQSDDDDDTIFLYSIPKRKLLSRSRRAAGLAGHRYWVTPQGWLLMLHLESRDTFLWNPSSFKRIHLHVDQDNLLDGIGDGRCLLSRRPSDADADCVVLLLDRDNSVFYYCRPVPGGSRWLRHAHGHHSLMDNCLATAGEKFCSYNANGIVTLEFSPNPTFTTHDLLEHSSRIIKPTGYTMWCDLVVESNGELFSLIFCHPVLSERRVAQIVVRKLDLSTGAWLRADTLGGAVFLVDCTRRYGASFDARRVAGLGKGNRIYFLTYEDKALYVYDLERGTTAMHDPGLDLHDSHVPEFFMPLV</sequence>
<protein>
    <recommendedName>
        <fullName evidence="2">KIB1-4 beta-propeller domain-containing protein</fullName>
    </recommendedName>
</protein>
<dbReference type="EMBL" id="LT934123">
    <property type="protein sequence ID" value="VAI78601.1"/>
    <property type="molecule type" value="Genomic_DNA"/>
</dbReference>
<proteinExistence type="predicted"/>
<feature type="region of interest" description="Disordered" evidence="1">
    <location>
        <begin position="1"/>
        <end position="34"/>
    </location>
</feature>
<dbReference type="Proteomes" id="UP000324705">
    <property type="component" value="Chromosome 7A"/>
</dbReference>
<feature type="domain" description="KIB1-4 beta-propeller" evidence="2">
    <location>
        <begin position="63"/>
        <end position="324"/>
    </location>
</feature>
<gene>
    <name evidence="3" type="ORF">TRITD_7Av1G216150</name>
</gene>
<name>A0A9R0ZIX0_TRITD</name>
<reference evidence="3 4" key="1">
    <citation type="submission" date="2017-09" db="EMBL/GenBank/DDBJ databases">
        <authorList>
            <consortium name="International Durum Wheat Genome Sequencing Consortium (IDWGSC)"/>
            <person name="Milanesi L."/>
        </authorList>
    </citation>
    <scope>NUCLEOTIDE SEQUENCE [LARGE SCALE GENOMIC DNA]</scope>
    <source>
        <strain evidence="4">cv. Svevo</strain>
    </source>
</reference>
<dbReference type="AlphaFoldDB" id="A0A9R0ZIX0"/>
<organism evidence="3 4">
    <name type="scientific">Triticum turgidum subsp. durum</name>
    <name type="common">Durum wheat</name>
    <name type="synonym">Triticum durum</name>
    <dbReference type="NCBI Taxonomy" id="4567"/>
    <lineage>
        <taxon>Eukaryota</taxon>
        <taxon>Viridiplantae</taxon>
        <taxon>Streptophyta</taxon>
        <taxon>Embryophyta</taxon>
        <taxon>Tracheophyta</taxon>
        <taxon>Spermatophyta</taxon>
        <taxon>Magnoliopsida</taxon>
        <taxon>Liliopsida</taxon>
        <taxon>Poales</taxon>
        <taxon>Poaceae</taxon>
        <taxon>BOP clade</taxon>
        <taxon>Pooideae</taxon>
        <taxon>Triticodae</taxon>
        <taxon>Triticeae</taxon>
        <taxon>Triticinae</taxon>
        <taxon>Triticum</taxon>
    </lineage>
</organism>
<dbReference type="Gramene" id="TRITD7Av1G216150.1">
    <property type="protein sequence ID" value="TRITD7Av1G216150.1"/>
    <property type="gene ID" value="TRITD7Av1G216150"/>
</dbReference>
<dbReference type="PANTHER" id="PTHR33127">
    <property type="entry name" value="TRANSMEMBRANE PROTEIN"/>
    <property type="match status" value="1"/>
</dbReference>
<evidence type="ECO:0000313" key="3">
    <source>
        <dbReference type="EMBL" id="VAI78601.1"/>
    </source>
</evidence>
<dbReference type="Pfam" id="PF03478">
    <property type="entry name" value="Beta-prop_KIB1-4"/>
    <property type="match status" value="1"/>
</dbReference>
<evidence type="ECO:0000313" key="4">
    <source>
        <dbReference type="Proteomes" id="UP000324705"/>
    </source>
</evidence>
<dbReference type="InterPro" id="IPR005174">
    <property type="entry name" value="KIB1-4_b-propeller"/>
</dbReference>
<dbReference type="OMA" id="IYFIEGR"/>
<keyword evidence="4" id="KW-1185">Reference proteome</keyword>
<dbReference type="PANTHER" id="PTHR33127:SF5">
    <property type="entry name" value="TRANSMEMBRANE PROTEIN"/>
    <property type="match status" value="1"/>
</dbReference>